<feature type="region of interest" description="Disordered" evidence="1">
    <location>
        <begin position="124"/>
        <end position="152"/>
    </location>
</feature>
<feature type="compositionally biased region" description="Low complexity" evidence="1">
    <location>
        <begin position="134"/>
        <end position="152"/>
    </location>
</feature>
<name>A0A2I4ERW7_JUGRE</name>
<accession>A0A2I4ERW7</accession>
<proteinExistence type="predicted"/>
<reference evidence="3" key="1">
    <citation type="submission" date="2025-08" db="UniProtKB">
        <authorList>
            <consortium name="RefSeq"/>
        </authorList>
    </citation>
    <scope>IDENTIFICATION</scope>
    <source>
        <tissue evidence="3">Leaves</tissue>
    </source>
</reference>
<keyword evidence="2" id="KW-1185">Reference proteome</keyword>
<dbReference type="OrthoDB" id="1912561at2759"/>
<dbReference type="PANTHER" id="PTHR47481">
    <property type="match status" value="1"/>
</dbReference>
<dbReference type="KEGG" id="jre:108992127"/>
<organism evidence="2 3">
    <name type="scientific">Juglans regia</name>
    <name type="common">English walnut</name>
    <dbReference type="NCBI Taxonomy" id="51240"/>
    <lineage>
        <taxon>Eukaryota</taxon>
        <taxon>Viridiplantae</taxon>
        <taxon>Streptophyta</taxon>
        <taxon>Embryophyta</taxon>
        <taxon>Tracheophyta</taxon>
        <taxon>Spermatophyta</taxon>
        <taxon>Magnoliopsida</taxon>
        <taxon>eudicotyledons</taxon>
        <taxon>Gunneridae</taxon>
        <taxon>Pentapetalae</taxon>
        <taxon>rosids</taxon>
        <taxon>fabids</taxon>
        <taxon>Fagales</taxon>
        <taxon>Juglandaceae</taxon>
        <taxon>Juglans</taxon>
    </lineage>
</organism>
<dbReference type="GeneID" id="108992127"/>
<dbReference type="Gramene" id="Jr09_16750_p1">
    <property type="protein sequence ID" value="cds.Jr09_16750_p1"/>
    <property type="gene ID" value="Jr09_16750"/>
</dbReference>
<evidence type="ECO:0000256" key="1">
    <source>
        <dbReference type="SAM" id="MobiDB-lite"/>
    </source>
</evidence>
<sequence>MVGLTTSNAVWTSIEKFFSTNERAWVMTTRLQLAALKKGNNSISKYYHKVKSYSDSFTASGQPLNDLEYTYYLLGGLDSSYESLVTSILTRVDLMPVDEIYNHLLTQELRFQRQQSTVDMAVSSANVATRGDSSRGPPSSNSPSHNNLALSS</sequence>
<dbReference type="AlphaFoldDB" id="A0A2I4ERW7"/>
<gene>
    <name evidence="3" type="primary">LOC108992127</name>
</gene>
<evidence type="ECO:0000313" key="3">
    <source>
        <dbReference type="RefSeq" id="XP_018822142.1"/>
    </source>
</evidence>
<protein>
    <submittedName>
        <fullName evidence="3">Uncharacterized protein LOC108992127</fullName>
    </submittedName>
</protein>
<dbReference type="RefSeq" id="XP_018822142.1">
    <property type="nucleotide sequence ID" value="XM_018966597.1"/>
</dbReference>
<dbReference type="Proteomes" id="UP000235220">
    <property type="component" value="Chromosome 9"/>
</dbReference>
<evidence type="ECO:0000313" key="2">
    <source>
        <dbReference type="Proteomes" id="UP000235220"/>
    </source>
</evidence>
<dbReference type="PANTHER" id="PTHR47481:SF10">
    <property type="entry name" value="COPIA-LIKE POLYPROTEIN_RETROTRANSPOSON"/>
    <property type="match status" value="1"/>
</dbReference>
<dbReference type="Pfam" id="PF14223">
    <property type="entry name" value="Retrotran_gag_2"/>
    <property type="match status" value="1"/>
</dbReference>